<dbReference type="EMBL" id="VCNI01000002">
    <property type="protein sequence ID" value="TMU55287.1"/>
    <property type="molecule type" value="Genomic_DNA"/>
</dbReference>
<evidence type="ECO:0000256" key="1">
    <source>
        <dbReference type="SAM" id="SignalP"/>
    </source>
</evidence>
<reference evidence="2 3" key="1">
    <citation type="submission" date="2019-05" db="EMBL/GenBank/DDBJ databases">
        <title>Flagellimonas sp. AsT0115, sp. nov., isolated from a marine red algae, Asparagopsis taxiformis.</title>
        <authorList>
            <person name="Kim J."/>
            <person name="Jeong S.E."/>
            <person name="Jeon C.O."/>
        </authorList>
    </citation>
    <scope>NUCLEOTIDE SEQUENCE [LARGE SCALE GENOMIC DNA]</scope>
    <source>
        <strain evidence="2 3">AsT0115</strain>
    </source>
</reference>
<dbReference type="SUPFAM" id="SSF109854">
    <property type="entry name" value="DinB/YfiT-like putative metalloenzymes"/>
    <property type="match status" value="1"/>
</dbReference>
<proteinExistence type="predicted"/>
<accession>A0ABY2WKD7</accession>
<feature type="chain" id="PRO_5046918193" description="DinB family protein" evidence="1">
    <location>
        <begin position="26"/>
        <end position="201"/>
    </location>
</feature>
<sequence length="201" mass="22831">MITKKPLVSTLVLFLSLFLCNPMSAQEELPYHQIPDYPEDYSPGNVAARMIDGLGFRYYWATKGLTQKDLEYKPSEDGRASIETLRHIHGMSKMILNAADATPNVRVENRPELSFEELRKETLLNLKAASTKMLGKQTKDFEATGVVFQRGDQESKYPYWNLINGMLSDCIYHAGQITLMRRASGNPIHPKVSMFNGKLRD</sequence>
<keyword evidence="3" id="KW-1185">Reference proteome</keyword>
<gene>
    <name evidence="2" type="ORF">FGG15_13995</name>
</gene>
<dbReference type="Gene3D" id="1.20.120.450">
    <property type="entry name" value="dinb family like domain"/>
    <property type="match status" value="1"/>
</dbReference>
<evidence type="ECO:0008006" key="4">
    <source>
        <dbReference type="Google" id="ProtNLM"/>
    </source>
</evidence>
<comment type="caution">
    <text evidence="2">The sequence shown here is derived from an EMBL/GenBank/DDBJ whole genome shotgun (WGS) entry which is preliminary data.</text>
</comment>
<protein>
    <recommendedName>
        <fullName evidence="4">DinB family protein</fullName>
    </recommendedName>
</protein>
<dbReference type="Proteomes" id="UP000751614">
    <property type="component" value="Unassembled WGS sequence"/>
</dbReference>
<name>A0ABY2WKD7_9FLAO</name>
<organism evidence="2 3">
    <name type="scientific">Flagellimonas algicola</name>
    <dbReference type="NCBI Taxonomy" id="2583815"/>
    <lineage>
        <taxon>Bacteria</taxon>
        <taxon>Pseudomonadati</taxon>
        <taxon>Bacteroidota</taxon>
        <taxon>Flavobacteriia</taxon>
        <taxon>Flavobacteriales</taxon>
        <taxon>Flavobacteriaceae</taxon>
        <taxon>Flagellimonas</taxon>
    </lineage>
</organism>
<keyword evidence="1" id="KW-0732">Signal</keyword>
<evidence type="ECO:0000313" key="2">
    <source>
        <dbReference type="EMBL" id="TMU55287.1"/>
    </source>
</evidence>
<dbReference type="InterPro" id="IPR034660">
    <property type="entry name" value="DinB/YfiT-like"/>
</dbReference>
<feature type="signal peptide" evidence="1">
    <location>
        <begin position="1"/>
        <end position="25"/>
    </location>
</feature>
<evidence type="ECO:0000313" key="3">
    <source>
        <dbReference type="Proteomes" id="UP000751614"/>
    </source>
</evidence>